<dbReference type="AlphaFoldDB" id="A0AAN4ZK38"/>
<evidence type="ECO:0000313" key="2">
    <source>
        <dbReference type="EMBL" id="GMR39085.1"/>
    </source>
</evidence>
<evidence type="ECO:0008006" key="4">
    <source>
        <dbReference type="Google" id="ProtNLM"/>
    </source>
</evidence>
<protein>
    <recommendedName>
        <fullName evidence="4">G protein-coupled receptor</fullName>
    </recommendedName>
</protein>
<accession>A0AAN4ZK38</accession>
<keyword evidence="1" id="KW-0732">Signal</keyword>
<proteinExistence type="predicted"/>
<evidence type="ECO:0000256" key="1">
    <source>
        <dbReference type="SAM" id="SignalP"/>
    </source>
</evidence>
<feature type="signal peptide" evidence="1">
    <location>
        <begin position="1"/>
        <end position="18"/>
    </location>
</feature>
<feature type="chain" id="PRO_5042944174" description="G protein-coupled receptor" evidence="1">
    <location>
        <begin position="19"/>
        <end position="82"/>
    </location>
</feature>
<organism evidence="2 3">
    <name type="scientific">Pristionchus mayeri</name>
    <dbReference type="NCBI Taxonomy" id="1317129"/>
    <lineage>
        <taxon>Eukaryota</taxon>
        <taxon>Metazoa</taxon>
        <taxon>Ecdysozoa</taxon>
        <taxon>Nematoda</taxon>
        <taxon>Chromadorea</taxon>
        <taxon>Rhabditida</taxon>
        <taxon>Rhabditina</taxon>
        <taxon>Diplogasteromorpha</taxon>
        <taxon>Diplogasteroidea</taxon>
        <taxon>Neodiplogasteridae</taxon>
        <taxon>Pristionchus</taxon>
    </lineage>
</organism>
<dbReference type="Proteomes" id="UP001328107">
    <property type="component" value="Unassembled WGS sequence"/>
</dbReference>
<comment type="caution">
    <text evidence="2">The sequence shown here is derived from an EMBL/GenBank/DDBJ whole genome shotgun (WGS) entry which is preliminary data.</text>
</comment>
<reference evidence="3" key="1">
    <citation type="submission" date="2022-10" db="EMBL/GenBank/DDBJ databases">
        <title>Genome assembly of Pristionchus species.</title>
        <authorList>
            <person name="Yoshida K."/>
            <person name="Sommer R.J."/>
        </authorList>
    </citation>
    <scope>NUCLEOTIDE SEQUENCE [LARGE SCALE GENOMIC DNA]</scope>
    <source>
        <strain evidence="3">RS5460</strain>
    </source>
</reference>
<sequence>MRGTTQFMMIFTAILTSCLLPCLLHLAIEPPGSISAYHEFLPPAVPQYLIDRAACYDMNALLPTQLLPTSTQQSLHSSSSSH</sequence>
<keyword evidence="3" id="KW-1185">Reference proteome</keyword>
<evidence type="ECO:0000313" key="3">
    <source>
        <dbReference type="Proteomes" id="UP001328107"/>
    </source>
</evidence>
<gene>
    <name evidence="2" type="ORF">PMAYCL1PPCAC_09280</name>
</gene>
<dbReference type="PROSITE" id="PS51257">
    <property type="entry name" value="PROKAR_LIPOPROTEIN"/>
    <property type="match status" value="1"/>
</dbReference>
<name>A0AAN4ZK38_9BILA</name>
<dbReference type="EMBL" id="BTRK01000002">
    <property type="protein sequence ID" value="GMR39085.1"/>
    <property type="molecule type" value="Genomic_DNA"/>
</dbReference>